<evidence type="ECO:0000313" key="2">
    <source>
        <dbReference type="EMBL" id="GAB0181927.1"/>
    </source>
</evidence>
<gene>
    <name evidence="2" type="ORF">GRJ2_000658000</name>
</gene>
<dbReference type="InterPro" id="IPR036691">
    <property type="entry name" value="Endo/exonu/phosph_ase_sf"/>
</dbReference>
<dbReference type="Proteomes" id="UP001623348">
    <property type="component" value="Unassembled WGS sequence"/>
</dbReference>
<feature type="domain" description="VPS13-like middle region" evidence="1">
    <location>
        <begin position="1"/>
        <end position="236"/>
    </location>
</feature>
<evidence type="ECO:0000259" key="1">
    <source>
        <dbReference type="Pfam" id="PF25033"/>
    </source>
</evidence>
<name>A0ABC9WCG2_GRUJA</name>
<dbReference type="InterPro" id="IPR056747">
    <property type="entry name" value="VPS13-like_M"/>
</dbReference>
<protein>
    <submittedName>
        <fullName evidence="2">Vacuolar protein sorting-associated protein 13B</fullName>
    </submittedName>
</protein>
<proteinExistence type="predicted"/>
<dbReference type="PANTHER" id="PTHR12517">
    <property type="entry name" value="VACUOLAR PROTEIN SORTING-ASSOCIATED PROTEIN 13B"/>
    <property type="match status" value="1"/>
</dbReference>
<organism evidence="2 3">
    <name type="scientific">Grus japonensis</name>
    <name type="common">Japanese crane</name>
    <name type="synonym">Red-crowned crane</name>
    <dbReference type="NCBI Taxonomy" id="30415"/>
    <lineage>
        <taxon>Eukaryota</taxon>
        <taxon>Metazoa</taxon>
        <taxon>Chordata</taxon>
        <taxon>Craniata</taxon>
        <taxon>Vertebrata</taxon>
        <taxon>Euteleostomi</taxon>
        <taxon>Archelosauria</taxon>
        <taxon>Archosauria</taxon>
        <taxon>Dinosauria</taxon>
        <taxon>Saurischia</taxon>
        <taxon>Theropoda</taxon>
        <taxon>Coelurosauria</taxon>
        <taxon>Aves</taxon>
        <taxon>Neognathae</taxon>
        <taxon>Neoaves</taxon>
        <taxon>Gruiformes</taxon>
        <taxon>Gruidae</taxon>
        <taxon>Grus</taxon>
    </lineage>
</organism>
<dbReference type="InterPro" id="IPR039782">
    <property type="entry name" value="VPS13B"/>
</dbReference>
<reference evidence="2 3" key="1">
    <citation type="submission" date="2024-06" db="EMBL/GenBank/DDBJ databases">
        <title>The draft genome of Grus japonensis, version 3.</title>
        <authorList>
            <person name="Nabeshima K."/>
            <person name="Suzuki S."/>
            <person name="Onuma M."/>
        </authorList>
    </citation>
    <scope>NUCLEOTIDE SEQUENCE [LARGE SCALE GENOMIC DNA]</scope>
    <source>
        <strain evidence="2 3">451A</strain>
    </source>
</reference>
<dbReference type="PANTHER" id="PTHR12517:SF0">
    <property type="entry name" value="INTERMEMBRANE LIPID TRANSFER PROTEIN VPS13B"/>
    <property type="match status" value="1"/>
</dbReference>
<comment type="caution">
    <text evidence="2">The sequence shown here is derived from an EMBL/GenBank/DDBJ whole genome shotgun (WGS) entry which is preliminary data.</text>
</comment>
<evidence type="ECO:0000313" key="3">
    <source>
        <dbReference type="Proteomes" id="UP001623348"/>
    </source>
</evidence>
<keyword evidence="3" id="KW-1185">Reference proteome</keyword>
<dbReference type="Gene3D" id="3.60.10.10">
    <property type="entry name" value="Endonuclease/exonuclease/phosphatase"/>
    <property type="match status" value="1"/>
</dbReference>
<dbReference type="EMBL" id="BAAFJT010000002">
    <property type="protein sequence ID" value="GAB0181927.1"/>
    <property type="molecule type" value="Genomic_DNA"/>
</dbReference>
<dbReference type="Pfam" id="PF25033">
    <property type="entry name" value="VPS13_M"/>
    <property type="match status" value="1"/>
</dbReference>
<accession>A0ABC9WCG2</accession>
<sequence>MMLWRYPEPRVLTLVRINPVPFNTTEDPDISTADLGDVLQIPCSLEYWDELQKSFVAFREFSLSESKVCELQLPSVNLVNDQKELIASDLWRIVLNSNQNVADDQSSESESGSQSACDQLVTPTALAACTRVDSCFTPWFVPSLSVLTQFTYLEVHLCHHLDQLGTAPPKLLQPFLSDKNMPSELEYMIISFDEPHVYLRRWSDESMFQEIQFSTQADCKLLECRNVTMQSVVKPFKIWGQIAISCGTVERLLDCTIMVDPIFINFGQYALHSLNTAIQAWQQNECPEAEELVFSHFVICNDTQETLRFGQVDTDENILLASLHSHQYSWRSHKSPQILICGRQTVCSYLSESIELKVVQHYISQDGQAIVKEHINCLSAKQKLPSYVLENNELTELSVKATGDEDWSRDVCLSSKHTEHSTVIQIVFSPLFIVRSHLPDPIIIHLEKRSLGLKETQVIPGKGQEKALQNIEPDLTHHLTFQAREEDDPSECAVPISTMLIKQIATKSHPGGNVNQILSEFYGTANPPQPVWPYNRKDSDSNEQLSQWDSPMRVKLSVWKPCVTTLLIELLPWALLINQSKWDLWLFEGEKIVLQVPTGKVIIPPNFKEAFQVGIYWANTNTVHKSVAIKLVHNVTSPKWKDADNGEVVTLDEEGFVEAEIKLGAFPGHQKLCQFCISSMVRQGIQILQIEDKTTIINDTSYQIYYMPQLSISKPHSGEEAFHSSDSTVFSVSPAGAPPSETLSTVPCWDLMSDTTPLTSGAPLTEKRLLLSFSPGGCAGRCELWSLPAVIKQEFPRQSVAVPTGVCSESGFCTRAIALTYQEHLGVTYLTLAEDPSPRIIIHNRCSVPLLVKENFKDTPKFEVYCRKIPAECSVHHELYHQVSSYPDCKTRDLLPSILLKVMSSDELVNEWSDFVDINNQGTQIVFLTGFGYVYVDVAHQCGTIVITLAPEGRAGPVEINLNRRQEQTLSVKMFISQLSLAAFDDITNHKVSSELLRLTADNVFLHMAPATSYLRPLSQEFQQHVMEGLPQFHSLQVYCEDLQLDNQLYSKSNFHFAVLLCQGEKNETVQWSRVNNLIVCNKDLESYKENCFIKLCIAFSEEENFTFHVNDFSFELKPARLYVEDTFVYYIKTLFDTYLPENKTACQSMNTSDTTLILPEQVREHARALVKPVKLRKLTIQPVNLLVSIHASLKLYIASDHTPLSFSVFERGPIFTTARQLVHALAMHYAAGALFRAGWVVGSLEILGSPASLVRSIGNGIADFFRLPYEGLTRGPGAFVSGVSRGTTSFVKHISKGTLTSITNLATSLARNMDRLSLDEEHYNRQEEWRRQLPESLGEGLRQGLSRLGISLLGAIAGIVDQPMQNFQRVSEAQASAGHKARGVISGVGKGIMGVFTKPIGGAAELVSQTGYELNDGDDRVECLWVRIRGKASKADIMVGFCHRPPNQDEEAGKIFYKQLGEVSRSLVLVLVGDFNLPDVYWKYNTAERNQSRRFLACVEDNFLTQLVTCLVDEGKAVDVAYLDYSKAFDTVSHSILLENLAAHGLDGDLEEGIECTLSKFADDTKLGGTVDLLKGRKGLQRDLDRLDGWAKANCMRFNKAQCQVLHLGHNNPTQHYRLGEEWLESCLVEKDLGVFVDSWLNTSQQCAQVAKKANSILACIRNHVAIRTREVIVPLDSALVRPHLKCCVQFWAPHYKKDIEVLDRVQRRAVKPVKGLEHKSYEEQLRELGLFSLEKRRLRRDLIALYNYLKGGILHGAGLSQLPKQRSHPNDQHAEQAPNSHVKYVWKMLQSLGRPEVHMALDVMIVSGSGQQHEGCLLLTSEVLFVVSISEDTQQQAFPVTEIDCLEDDQQKDLLKVQLKQQRVPSDLEADGARERLSEQQYNRLVEYITKTSYHLAPSTGTVPTVPALQTMATEHLPTIMKTYQYVVDPNFAQVFISKFTTVKNKALRKGFN</sequence>